<dbReference type="InterPro" id="IPR006153">
    <property type="entry name" value="Cation/H_exchanger_TM"/>
</dbReference>
<evidence type="ECO:0000256" key="7">
    <source>
        <dbReference type="ARBA" id="ARBA00023065"/>
    </source>
</evidence>
<dbReference type="InterPro" id="IPR036721">
    <property type="entry name" value="RCK_C_sf"/>
</dbReference>
<evidence type="ECO:0000256" key="2">
    <source>
        <dbReference type="ARBA" id="ARBA00022448"/>
    </source>
</evidence>
<dbReference type="OrthoDB" id="9810759at2"/>
<dbReference type="GO" id="GO:0015297">
    <property type="term" value="F:antiporter activity"/>
    <property type="evidence" value="ECO:0007669"/>
    <property type="project" value="UniProtKB-KW"/>
</dbReference>
<dbReference type="InterPro" id="IPR006037">
    <property type="entry name" value="RCK_C"/>
</dbReference>
<feature type="transmembrane region" description="Helical" evidence="9">
    <location>
        <begin position="329"/>
        <end position="349"/>
    </location>
</feature>
<dbReference type="GO" id="GO:0006813">
    <property type="term" value="P:potassium ion transport"/>
    <property type="evidence" value="ECO:0007669"/>
    <property type="project" value="InterPro"/>
</dbReference>
<feature type="transmembrane region" description="Helical" evidence="9">
    <location>
        <begin position="269"/>
        <end position="286"/>
    </location>
</feature>
<accession>A0A1T5BHX6</accession>
<dbReference type="Gene3D" id="3.30.70.1450">
    <property type="entry name" value="Regulator of K+ conductance, C-terminal domain"/>
    <property type="match status" value="1"/>
</dbReference>
<feature type="transmembrane region" description="Helical" evidence="9">
    <location>
        <begin position="298"/>
        <end position="317"/>
    </location>
</feature>
<evidence type="ECO:0000259" key="10">
    <source>
        <dbReference type="PROSITE" id="PS51202"/>
    </source>
</evidence>
<dbReference type="NCBIfam" id="NF003715">
    <property type="entry name" value="PRK05326.1-2"/>
    <property type="match status" value="1"/>
</dbReference>
<dbReference type="AlphaFoldDB" id="A0A1T5BHX6"/>
<evidence type="ECO:0000256" key="1">
    <source>
        <dbReference type="ARBA" id="ARBA00004651"/>
    </source>
</evidence>
<keyword evidence="2" id="KW-0813">Transport</keyword>
<dbReference type="RefSeq" id="WP_079589493.1">
    <property type="nucleotide sequence ID" value="NZ_FUYN01000003.1"/>
</dbReference>
<feature type="transmembrane region" description="Helical" evidence="9">
    <location>
        <begin position="88"/>
        <end position="111"/>
    </location>
</feature>
<feature type="transmembrane region" description="Helical" evidence="9">
    <location>
        <begin position="361"/>
        <end position="381"/>
    </location>
</feature>
<feature type="transmembrane region" description="Helical" evidence="9">
    <location>
        <begin position="163"/>
        <end position="182"/>
    </location>
</feature>
<dbReference type="Gene3D" id="1.20.1530.20">
    <property type="match status" value="1"/>
</dbReference>
<feature type="transmembrane region" description="Helical" evidence="9">
    <location>
        <begin position="55"/>
        <end position="76"/>
    </location>
</feature>
<dbReference type="GO" id="GO:0008324">
    <property type="term" value="F:monoatomic cation transmembrane transporter activity"/>
    <property type="evidence" value="ECO:0007669"/>
    <property type="project" value="InterPro"/>
</dbReference>
<dbReference type="GO" id="GO:1902600">
    <property type="term" value="P:proton transmembrane transport"/>
    <property type="evidence" value="ECO:0007669"/>
    <property type="project" value="InterPro"/>
</dbReference>
<sequence length="471" mass="51778">MINALLFSGILLIISVLSSKLLYRFGIPTLLIFISLGMLLGSDGIGGIYFDNYEIAQQLSTLSLVFIMFYGGFGFNWKTGKPVAAQSILLATFGVAITAFLVGAFATIIFKTSLMEGMLLGAVISSTDAASVFSILRSKNLNLKGGLASMLEMESGSNDPMSYMLTIIVLAFMKSSGQISVIELLSKQIFFGLAVGVAVSIVAVFVFNRIKISIEGLYPIFTIGIVLTGYALSELLSGNGLLCVYVIGIIMGNTTLIHKRSLVHFFDGMSWLMQIILFFTLGLLVFPSQLPPVFFEGFLVSIFLVLIARPIAVFSVLSWFKVPIKQQLLVSWVGLRGAASIVFATYALTSNLPFANTIFNMVFFICLVSILIQGTLIPFIAKKLDLVEQSVSVYKTFNDYQDEVYTKLIEYKIENDHPWAWKTIMEANIPEDILVVIIKRKKTVITPKGFTEIQPGDIMVLSSNNFESLPS</sequence>
<dbReference type="Pfam" id="PF00999">
    <property type="entry name" value="Na_H_Exchanger"/>
    <property type="match status" value="1"/>
</dbReference>
<dbReference type="EMBL" id="FUYN01000003">
    <property type="protein sequence ID" value="SKB46891.1"/>
    <property type="molecule type" value="Genomic_DNA"/>
</dbReference>
<evidence type="ECO:0000313" key="12">
    <source>
        <dbReference type="Proteomes" id="UP000243406"/>
    </source>
</evidence>
<reference evidence="12" key="1">
    <citation type="submission" date="2017-02" db="EMBL/GenBank/DDBJ databases">
        <authorList>
            <person name="Varghese N."/>
            <person name="Submissions S."/>
        </authorList>
    </citation>
    <scope>NUCLEOTIDE SEQUENCE [LARGE SCALE GENOMIC DNA]</scope>
    <source>
        <strain evidence="12">ATCC 35199</strain>
    </source>
</reference>
<dbReference type="GO" id="GO:0005886">
    <property type="term" value="C:plasma membrane"/>
    <property type="evidence" value="ECO:0007669"/>
    <property type="project" value="UniProtKB-SubCell"/>
</dbReference>
<evidence type="ECO:0000256" key="9">
    <source>
        <dbReference type="SAM" id="Phobius"/>
    </source>
</evidence>
<organism evidence="11 12">
    <name type="scientific">Acetoanaerobium noterae</name>
    <dbReference type="NCBI Taxonomy" id="745369"/>
    <lineage>
        <taxon>Bacteria</taxon>
        <taxon>Bacillati</taxon>
        <taxon>Bacillota</taxon>
        <taxon>Clostridia</taxon>
        <taxon>Peptostreptococcales</taxon>
        <taxon>Filifactoraceae</taxon>
        <taxon>Acetoanaerobium</taxon>
    </lineage>
</organism>
<keyword evidence="5 9" id="KW-0812">Transmembrane</keyword>
<evidence type="ECO:0000256" key="5">
    <source>
        <dbReference type="ARBA" id="ARBA00022692"/>
    </source>
</evidence>
<evidence type="ECO:0000256" key="8">
    <source>
        <dbReference type="ARBA" id="ARBA00023136"/>
    </source>
</evidence>
<keyword evidence="12" id="KW-1185">Reference proteome</keyword>
<keyword evidence="6 9" id="KW-1133">Transmembrane helix</keyword>
<dbReference type="SUPFAM" id="SSF116726">
    <property type="entry name" value="TrkA C-terminal domain-like"/>
    <property type="match status" value="1"/>
</dbReference>
<dbReference type="Pfam" id="PF02080">
    <property type="entry name" value="TrkA_C"/>
    <property type="match status" value="1"/>
</dbReference>
<comment type="subcellular location">
    <subcellularLocation>
        <location evidence="1">Cell membrane</location>
        <topology evidence="1">Multi-pass membrane protein</topology>
    </subcellularLocation>
</comment>
<feature type="domain" description="RCK C-terminal" evidence="10">
    <location>
        <begin position="395"/>
        <end position="471"/>
    </location>
</feature>
<dbReference type="NCBIfam" id="NF003716">
    <property type="entry name" value="PRK05326.1-3"/>
    <property type="match status" value="1"/>
</dbReference>
<feature type="transmembrane region" description="Helical" evidence="9">
    <location>
        <begin position="188"/>
        <end position="207"/>
    </location>
</feature>
<keyword evidence="8 9" id="KW-0472">Membrane</keyword>
<keyword evidence="7" id="KW-0406">Ion transport</keyword>
<protein>
    <submittedName>
        <fullName evidence="11">Cell volume regulation protein A</fullName>
    </submittedName>
</protein>
<dbReference type="PROSITE" id="PS51202">
    <property type="entry name" value="RCK_C"/>
    <property type="match status" value="1"/>
</dbReference>
<keyword evidence="3" id="KW-0050">Antiport</keyword>
<name>A0A1T5BHX6_9FIRM</name>
<keyword evidence="4" id="KW-1003">Cell membrane</keyword>
<proteinExistence type="predicted"/>
<dbReference type="PANTHER" id="PTHR32507">
    <property type="entry name" value="NA(+)/H(+) ANTIPORTER 1"/>
    <property type="match status" value="1"/>
</dbReference>
<evidence type="ECO:0000256" key="3">
    <source>
        <dbReference type="ARBA" id="ARBA00022449"/>
    </source>
</evidence>
<dbReference type="InterPro" id="IPR038770">
    <property type="entry name" value="Na+/solute_symporter_sf"/>
</dbReference>
<gene>
    <name evidence="11" type="ORF">SAMN02745120_1639</name>
</gene>
<evidence type="ECO:0000256" key="4">
    <source>
        <dbReference type="ARBA" id="ARBA00022475"/>
    </source>
</evidence>
<dbReference type="Proteomes" id="UP000243406">
    <property type="component" value="Unassembled WGS sequence"/>
</dbReference>
<evidence type="ECO:0000256" key="6">
    <source>
        <dbReference type="ARBA" id="ARBA00022989"/>
    </source>
</evidence>
<evidence type="ECO:0000313" key="11">
    <source>
        <dbReference type="EMBL" id="SKB46891.1"/>
    </source>
</evidence>
<dbReference type="PANTHER" id="PTHR32507:SF7">
    <property type="entry name" value="K(+)_H(+) ANTIPORTER NHAP2"/>
    <property type="match status" value="1"/>
</dbReference>